<dbReference type="RefSeq" id="WP_183631760.1">
    <property type="nucleotide sequence ID" value="NZ_BAABLE010000011.1"/>
</dbReference>
<evidence type="ECO:0000256" key="2">
    <source>
        <dbReference type="ARBA" id="ARBA00023125"/>
    </source>
</evidence>
<keyword evidence="1" id="KW-0805">Transcription regulation</keyword>
<dbReference type="AlphaFoldDB" id="A0A840BLF3"/>
<dbReference type="GO" id="GO:0003677">
    <property type="term" value="F:DNA binding"/>
    <property type="evidence" value="ECO:0007669"/>
    <property type="project" value="UniProtKB-KW"/>
</dbReference>
<dbReference type="InterPro" id="IPR000595">
    <property type="entry name" value="cNMP-bd_dom"/>
</dbReference>
<dbReference type="PANTHER" id="PTHR24567">
    <property type="entry name" value="CRP FAMILY TRANSCRIPTIONAL REGULATORY PROTEIN"/>
    <property type="match status" value="1"/>
</dbReference>
<dbReference type="PANTHER" id="PTHR24567:SF74">
    <property type="entry name" value="HTH-TYPE TRANSCRIPTIONAL REGULATOR ARCR"/>
    <property type="match status" value="1"/>
</dbReference>
<dbReference type="InterPro" id="IPR012318">
    <property type="entry name" value="HTH_CRP"/>
</dbReference>
<dbReference type="Pfam" id="PF13545">
    <property type="entry name" value="HTH_Crp_2"/>
    <property type="match status" value="1"/>
</dbReference>
<dbReference type="EMBL" id="JACIET010000001">
    <property type="protein sequence ID" value="MBB4011327.1"/>
    <property type="molecule type" value="Genomic_DNA"/>
</dbReference>
<keyword evidence="7" id="KW-1185">Reference proteome</keyword>
<feature type="domain" description="HTH crp-type" evidence="5">
    <location>
        <begin position="152"/>
        <end position="222"/>
    </location>
</feature>
<reference evidence="6 7" key="1">
    <citation type="submission" date="2020-08" db="EMBL/GenBank/DDBJ databases">
        <title>Genomic Encyclopedia of Type Strains, Phase IV (KMG-IV): sequencing the most valuable type-strain genomes for metagenomic binning, comparative biology and taxonomic classification.</title>
        <authorList>
            <person name="Goeker M."/>
        </authorList>
    </citation>
    <scope>NUCLEOTIDE SEQUENCE [LARGE SCALE GENOMIC DNA]</scope>
    <source>
        <strain evidence="6 7">DSM 106739</strain>
    </source>
</reference>
<dbReference type="InterPro" id="IPR018490">
    <property type="entry name" value="cNMP-bd_dom_sf"/>
</dbReference>
<dbReference type="SUPFAM" id="SSF46785">
    <property type="entry name" value="Winged helix' DNA-binding domain"/>
    <property type="match status" value="1"/>
</dbReference>
<evidence type="ECO:0000313" key="7">
    <source>
        <dbReference type="Proteomes" id="UP000561045"/>
    </source>
</evidence>
<dbReference type="Gene3D" id="1.10.10.10">
    <property type="entry name" value="Winged helix-like DNA-binding domain superfamily/Winged helix DNA-binding domain"/>
    <property type="match status" value="1"/>
</dbReference>
<dbReference type="PROSITE" id="PS51063">
    <property type="entry name" value="HTH_CRP_2"/>
    <property type="match status" value="1"/>
</dbReference>
<evidence type="ECO:0000259" key="5">
    <source>
        <dbReference type="PROSITE" id="PS51063"/>
    </source>
</evidence>
<dbReference type="InterPro" id="IPR050397">
    <property type="entry name" value="Env_Response_Regulators"/>
</dbReference>
<feature type="domain" description="Cyclic nucleotide-binding" evidence="4">
    <location>
        <begin position="18"/>
        <end position="138"/>
    </location>
</feature>
<accession>A0A840BLF3</accession>
<organism evidence="6 7">
    <name type="scientific">Niveibacterium umoris</name>
    <dbReference type="NCBI Taxonomy" id="1193620"/>
    <lineage>
        <taxon>Bacteria</taxon>
        <taxon>Pseudomonadati</taxon>
        <taxon>Pseudomonadota</taxon>
        <taxon>Betaproteobacteria</taxon>
        <taxon>Rhodocyclales</taxon>
        <taxon>Rhodocyclaceae</taxon>
        <taxon>Niveibacterium</taxon>
    </lineage>
</organism>
<evidence type="ECO:0000256" key="1">
    <source>
        <dbReference type="ARBA" id="ARBA00023015"/>
    </source>
</evidence>
<dbReference type="SUPFAM" id="SSF51206">
    <property type="entry name" value="cAMP-binding domain-like"/>
    <property type="match status" value="1"/>
</dbReference>
<protein>
    <submittedName>
        <fullName evidence="6">CRP-like cAMP-binding protein</fullName>
    </submittedName>
</protein>
<dbReference type="SMART" id="SM00100">
    <property type="entry name" value="cNMP"/>
    <property type="match status" value="1"/>
</dbReference>
<keyword evidence="2" id="KW-0238">DNA-binding</keyword>
<proteinExistence type="predicted"/>
<dbReference type="GO" id="GO:0003700">
    <property type="term" value="F:DNA-binding transcription factor activity"/>
    <property type="evidence" value="ECO:0007669"/>
    <property type="project" value="TreeGrafter"/>
</dbReference>
<dbReference type="Proteomes" id="UP000561045">
    <property type="component" value="Unassembled WGS sequence"/>
</dbReference>
<gene>
    <name evidence="6" type="ORF">GGR36_000635</name>
</gene>
<evidence type="ECO:0000313" key="6">
    <source>
        <dbReference type="EMBL" id="MBB4011327.1"/>
    </source>
</evidence>
<dbReference type="SMART" id="SM00419">
    <property type="entry name" value="HTH_CRP"/>
    <property type="match status" value="1"/>
</dbReference>
<sequence length="229" mass="25239">MENRLKPDINGLLSRLPLFAQVDSGTIAMLAARTVEVRLERGKLLFQQGDAADGFYVVVYGQVKLGFAAQSGHEKVVEILGPQQSFGEAVMFMGRPYPVFAQALTDTLLLHIPGDPIFSLIERNGSFARRMLAGLSMRLHTLVQDVESYSLRSSTQRLIGYLLRNAEEADGNTAEVDLETSKQVLASRLNLTPETFSRILHALSEAKLITVDGKHITIHDIAKLNAYEG</sequence>
<dbReference type="Gene3D" id="2.60.120.10">
    <property type="entry name" value="Jelly Rolls"/>
    <property type="match status" value="1"/>
</dbReference>
<dbReference type="InterPro" id="IPR036388">
    <property type="entry name" value="WH-like_DNA-bd_sf"/>
</dbReference>
<comment type="caution">
    <text evidence="6">The sequence shown here is derived from an EMBL/GenBank/DDBJ whole genome shotgun (WGS) entry which is preliminary data.</text>
</comment>
<dbReference type="PROSITE" id="PS50042">
    <property type="entry name" value="CNMP_BINDING_3"/>
    <property type="match status" value="1"/>
</dbReference>
<dbReference type="GO" id="GO:0005829">
    <property type="term" value="C:cytosol"/>
    <property type="evidence" value="ECO:0007669"/>
    <property type="project" value="TreeGrafter"/>
</dbReference>
<evidence type="ECO:0000256" key="3">
    <source>
        <dbReference type="ARBA" id="ARBA00023163"/>
    </source>
</evidence>
<dbReference type="CDD" id="cd00038">
    <property type="entry name" value="CAP_ED"/>
    <property type="match status" value="1"/>
</dbReference>
<keyword evidence="3" id="KW-0804">Transcription</keyword>
<dbReference type="InterPro" id="IPR014710">
    <property type="entry name" value="RmlC-like_jellyroll"/>
</dbReference>
<dbReference type="Pfam" id="PF00027">
    <property type="entry name" value="cNMP_binding"/>
    <property type="match status" value="1"/>
</dbReference>
<name>A0A840BLF3_9RHOO</name>
<dbReference type="InterPro" id="IPR036390">
    <property type="entry name" value="WH_DNA-bd_sf"/>
</dbReference>
<evidence type="ECO:0000259" key="4">
    <source>
        <dbReference type="PROSITE" id="PS50042"/>
    </source>
</evidence>